<reference evidence="4" key="1">
    <citation type="submission" date="2016-06" db="UniProtKB">
        <authorList>
            <consortium name="WormBaseParasite"/>
        </authorList>
    </citation>
    <scope>IDENTIFICATION</scope>
</reference>
<organism evidence="4">
    <name type="scientific">Onchocerca ochengi</name>
    <name type="common">Filarial nematode worm</name>
    <dbReference type="NCBI Taxonomy" id="42157"/>
    <lineage>
        <taxon>Eukaryota</taxon>
        <taxon>Metazoa</taxon>
        <taxon>Ecdysozoa</taxon>
        <taxon>Nematoda</taxon>
        <taxon>Chromadorea</taxon>
        <taxon>Rhabditida</taxon>
        <taxon>Spirurina</taxon>
        <taxon>Spiruromorpha</taxon>
        <taxon>Filarioidea</taxon>
        <taxon>Onchocercidae</taxon>
        <taxon>Onchocerca</taxon>
    </lineage>
</organism>
<evidence type="ECO:0000256" key="1">
    <source>
        <dbReference type="SAM" id="MobiDB-lite"/>
    </source>
</evidence>
<reference evidence="2 3" key="2">
    <citation type="submission" date="2018-08" db="EMBL/GenBank/DDBJ databases">
        <authorList>
            <person name="Laetsch R D."/>
            <person name="Stevens L."/>
            <person name="Kumar S."/>
            <person name="Blaxter L. M."/>
        </authorList>
    </citation>
    <scope>NUCLEOTIDE SEQUENCE [LARGE SCALE GENOMIC DNA]</scope>
</reference>
<keyword evidence="3" id="KW-1185">Reference proteome</keyword>
<name>A0A182EEM1_ONCOC</name>
<evidence type="ECO:0000313" key="4">
    <source>
        <dbReference type="WBParaSite" id="nOo.2.0.1.t06529-RA"/>
    </source>
</evidence>
<gene>
    <name evidence="2" type="ORF">NOO_LOCUS6529</name>
</gene>
<feature type="compositionally biased region" description="Low complexity" evidence="1">
    <location>
        <begin position="52"/>
        <end position="63"/>
    </location>
</feature>
<dbReference type="EMBL" id="UYRW01002056">
    <property type="protein sequence ID" value="VDK82743.1"/>
    <property type="molecule type" value="Genomic_DNA"/>
</dbReference>
<evidence type="ECO:0000313" key="2">
    <source>
        <dbReference type="EMBL" id="VDK82743.1"/>
    </source>
</evidence>
<accession>A0A182EEM1</accession>
<proteinExistence type="predicted"/>
<protein>
    <submittedName>
        <fullName evidence="2 4">Uncharacterized protein</fullName>
    </submittedName>
</protein>
<feature type="region of interest" description="Disordered" evidence="1">
    <location>
        <begin position="1"/>
        <end position="81"/>
    </location>
</feature>
<evidence type="ECO:0000313" key="3">
    <source>
        <dbReference type="Proteomes" id="UP000271087"/>
    </source>
</evidence>
<dbReference type="AlphaFoldDB" id="A0A182EEM1"/>
<dbReference type="WBParaSite" id="nOo.2.0.1.t06529-RA">
    <property type="protein sequence ID" value="nOo.2.0.1.t06529-RA"/>
    <property type="gene ID" value="nOo.2.0.1.g06529"/>
</dbReference>
<sequence length="81" mass="9489">MSAIIENQLRHNKQNNERKSVIRPKPRRGALPPLSAADNIHGGSEERHFNDRGYTNYRYNNNDDNTRKNGAGFRRKNKKRK</sequence>
<dbReference type="Proteomes" id="UP000271087">
    <property type="component" value="Unassembled WGS sequence"/>
</dbReference>